<keyword evidence="3" id="KW-0175">Coiled coil</keyword>
<dbReference type="Proteomes" id="UP000298663">
    <property type="component" value="Unassembled WGS sequence"/>
</dbReference>
<dbReference type="PANTHER" id="PTHR31849:SF1">
    <property type="entry name" value="CYSTEINE-RICH DPF MOTIF DOMAIN-CONTAINING PROTEIN 1"/>
    <property type="match status" value="1"/>
</dbReference>
<feature type="domain" description="Cysteine-rich DPF motif" evidence="5">
    <location>
        <begin position="73"/>
        <end position="175"/>
    </location>
</feature>
<dbReference type="Pfam" id="PF10170">
    <property type="entry name" value="C6_DPF"/>
    <property type="match status" value="1"/>
</dbReference>
<proteinExistence type="inferred from homology"/>
<evidence type="ECO:0000256" key="4">
    <source>
        <dbReference type="SAM" id="MobiDB-lite"/>
    </source>
</evidence>
<evidence type="ECO:0000313" key="7">
    <source>
        <dbReference type="Proteomes" id="UP000298663"/>
    </source>
</evidence>
<dbReference type="PANTHER" id="PTHR31849">
    <property type="entry name" value="CYSTEINE-RICH PDF MOTIF DOMAIN-CONTAINING PROTEIN 1"/>
    <property type="match status" value="1"/>
</dbReference>
<feature type="compositionally biased region" description="Basic and acidic residues" evidence="4">
    <location>
        <begin position="40"/>
        <end position="49"/>
    </location>
</feature>
<keyword evidence="7" id="KW-1185">Reference proteome</keyword>
<feature type="coiled-coil region" evidence="3">
    <location>
        <begin position="172"/>
        <end position="199"/>
    </location>
</feature>
<name>A0A4U5MFR2_STECR</name>
<gene>
    <name evidence="6" type="ORF">L596_024099</name>
</gene>
<evidence type="ECO:0000256" key="2">
    <source>
        <dbReference type="ARBA" id="ARBA00014801"/>
    </source>
</evidence>
<reference evidence="6 7" key="1">
    <citation type="journal article" date="2015" name="Genome Biol.">
        <title>Comparative genomics of Steinernema reveals deeply conserved gene regulatory networks.</title>
        <authorList>
            <person name="Dillman A.R."/>
            <person name="Macchietto M."/>
            <person name="Porter C.F."/>
            <person name="Rogers A."/>
            <person name="Williams B."/>
            <person name="Antoshechkin I."/>
            <person name="Lee M.M."/>
            <person name="Goodwin Z."/>
            <person name="Lu X."/>
            <person name="Lewis E.E."/>
            <person name="Goodrich-Blair H."/>
            <person name="Stock S.P."/>
            <person name="Adams B.J."/>
            <person name="Sternberg P.W."/>
            <person name="Mortazavi A."/>
        </authorList>
    </citation>
    <scope>NUCLEOTIDE SEQUENCE [LARGE SCALE GENOMIC DNA]</scope>
    <source>
        <strain evidence="6 7">ALL</strain>
    </source>
</reference>
<organism evidence="6 7">
    <name type="scientific">Steinernema carpocapsae</name>
    <name type="common">Entomopathogenic nematode</name>
    <dbReference type="NCBI Taxonomy" id="34508"/>
    <lineage>
        <taxon>Eukaryota</taxon>
        <taxon>Metazoa</taxon>
        <taxon>Ecdysozoa</taxon>
        <taxon>Nematoda</taxon>
        <taxon>Chromadorea</taxon>
        <taxon>Rhabditida</taxon>
        <taxon>Tylenchina</taxon>
        <taxon>Panagrolaimomorpha</taxon>
        <taxon>Strongyloidoidea</taxon>
        <taxon>Steinernematidae</taxon>
        <taxon>Steinernema</taxon>
    </lineage>
</organism>
<feature type="region of interest" description="Disordered" evidence="4">
    <location>
        <begin position="1"/>
        <end position="49"/>
    </location>
</feature>
<evidence type="ECO:0000256" key="3">
    <source>
        <dbReference type="SAM" id="Coils"/>
    </source>
</evidence>
<sequence length="205" mass="22430">MSTESQIEESIAKTSLNDAETEKSENVENEETNAAPLKAKSSEKGAGDKTKNVDQAEVFVSSGETLDEMLESFECTVCGLNTTCYFFGDPCPSLGITGRTYCILNPFEQTESSGKPSSVSSIDDVIVMGGCCNVCGVPVCSDNTCQLFFFDIFCRDCALYEPNRKLFPDEVIKNFEENLRKREAALKNAAKQKKAAEENKDTSAE</sequence>
<comment type="caution">
    <text evidence="6">The sequence shown here is derived from an EMBL/GenBank/DDBJ whole genome shotgun (WGS) entry which is preliminary data.</text>
</comment>
<dbReference type="EMBL" id="AZBU02000008">
    <property type="protein sequence ID" value="TKR68054.1"/>
    <property type="molecule type" value="Genomic_DNA"/>
</dbReference>
<evidence type="ECO:0000259" key="5">
    <source>
        <dbReference type="Pfam" id="PF10170"/>
    </source>
</evidence>
<accession>A0A4U5MFR2</accession>
<dbReference type="AlphaFoldDB" id="A0A4U5MFR2"/>
<evidence type="ECO:0000256" key="1">
    <source>
        <dbReference type="ARBA" id="ARBA00007917"/>
    </source>
</evidence>
<dbReference type="InterPro" id="IPR042426">
    <property type="entry name" value="CDPF1"/>
</dbReference>
<comment type="similarity">
    <text evidence="1">Belongs to the CDPF1 family.</text>
</comment>
<protein>
    <recommendedName>
        <fullName evidence="2">Cysteine-rich DPF motif domain-containing protein 1</fullName>
    </recommendedName>
</protein>
<dbReference type="InterPro" id="IPR018785">
    <property type="entry name" value="CDPF1_dom"/>
</dbReference>
<reference evidence="6 7" key="2">
    <citation type="journal article" date="2019" name="G3 (Bethesda)">
        <title>Hybrid Assembly of the Genome of the Entomopathogenic Nematode Steinernema carpocapsae Identifies the X-Chromosome.</title>
        <authorList>
            <person name="Serra L."/>
            <person name="Macchietto M."/>
            <person name="Macias-Munoz A."/>
            <person name="McGill C.J."/>
            <person name="Rodriguez I.M."/>
            <person name="Rodriguez B."/>
            <person name="Murad R."/>
            <person name="Mortazavi A."/>
        </authorList>
    </citation>
    <scope>NUCLEOTIDE SEQUENCE [LARGE SCALE GENOMIC DNA]</scope>
    <source>
        <strain evidence="6 7">ALL</strain>
    </source>
</reference>
<evidence type="ECO:0000313" key="6">
    <source>
        <dbReference type="EMBL" id="TKR68054.1"/>
    </source>
</evidence>